<keyword evidence="2" id="KW-1133">Transmembrane helix</keyword>
<feature type="transmembrane region" description="Helical" evidence="2">
    <location>
        <begin position="7"/>
        <end position="26"/>
    </location>
</feature>
<keyword evidence="2" id="KW-0812">Transmembrane</keyword>
<organism evidence="3 4">
    <name type="scientific">Brevibacillus laterosporus LMG 15441</name>
    <dbReference type="NCBI Taxonomy" id="1042163"/>
    <lineage>
        <taxon>Bacteria</taxon>
        <taxon>Bacillati</taxon>
        <taxon>Bacillota</taxon>
        <taxon>Bacilli</taxon>
        <taxon>Bacillales</taxon>
        <taxon>Paenibacillaceae</taxon>
        <taxon>Brevibacillus</taxon>
    </lineage>
</organism>
<evidence type="ECO:0000256" key="2">
    <source>
        <dbReference type="SAM" id="Phobius"/>
    </source>
</evidence>
<dbReference type="Gene3D" id="1.10.287.4300">
    <property type="entry name" value="Stage III sporulation protein AH-like"/>
    <property type="match status" value="1"/>
</dbReference>
<dbReference type="HOGENOM" id="CLU_105396_0_0_9"/>
<keyword evidence="4" id="KW-1185">Reference proteome</keyword>
<evidence type="ECO:0000256" key="1">
    <source>
        <dbReference type="SAM" id="MobiDB-lite"/>
    </source>
</evidence>
<proteinExistence type="predicted"/>
<dbReference type="Proteomes" id="UP000005850">
    <property type="component" value="Chromosome"/>
</dbReference>
<dbReference type="Pfam" id="PF12685">
    <property type="entry name" value="SpoIIIAH"/>
    <property type="match status" value="1"/>
</dbReference>
<dbReference type="STRING" id="1042163.BRLA_c016750"/>
<feature type="compositionally biased region" description="Basic and acidic residues" evidence="1">
    <location>
        <begin position="37"/>
        <end position="47"/>
    </location>
</feature>
<gene>
    <name evidence="3" type="primary">spoIIIAH</name>
    <name evidence="3" type="ORF">BRLA_c016750</name>
</gene>
<dbReference type="InterPro" id="IPR024232">
    <property type="entry name" value="SpoIIIAH"/>
</dbReference>
<evidence type="ECO:0000313" key="4">
    <source>
        <dbReference type="Proteomes" id="UP000005850"/>
    </source>
</evidence>
<name>A0A075R2B5_BRELA</name>
<protein>
    <submittedName>
        <fullName evidence="3">Stage III sporulation protein SpoAH</fullName>
    </submittedName>
</protein>
<keyword evidence="2" id="KW-0472">Membrane</keyword>
<feature type="compositionally biased region" description="Low complexity" evidence="1">
    <location>
        <begin position="94"/>
        <end position="113"/>
    </location>
</feature>
<dbReference type="eggNOG" id="ENOG5030IKQ">
    <property type="taxonomic scope" value="Bacteria"/>
</dbReference>
<accession>A0A075R2B5</accession>
<sequence length="230" mass="25259">MILRKQTVWLLTMLAVMVVLSGYYMVKGPNDQVPATTDHKEAQKEDQSITGIEVDTKQLDQPMQDAKPVESKGEVDKATAQSSGKDVEKPNQKAANKTPATATAPDTTTFPAPESADVFQGYKLKREAMTQLQKDEQTAIMTNSNSTPQAIAEANTRLEELSTLEQQTLALEELIKTKGYKDCVVNTQKESVSIIVQKDKVDSKEAIKLIALAKQHLNVPGKNITVSFQP</sequence>
<dbReference type="AlphaFoldDB" id="A0A075R2B5"/>
<feature type="region of interest" description="Disordered" evidence="1">
    <location>
        <begin position="34"/>
        <end position="114"/>
    </location>
</feature>
<dbReference type="InterPro" id="IPR038503">
    <property type="entry name" value="SpoIIIAH_sf"/>
</dbReference>
<dbReference type="RefSeq" id="WP_003337894.1">
    <property type="nucleotide sequence ID" value="NZ_CP007806.1"/>
</dbReference>
<evidence type="ECO:0000313" key="3">
    <source>
        <dbReference type="EMBL" id="AIG25999.1"/>
    </source>
</evidence>
<dbReference type="EMBL" id="CP007806">
    <property type="protein sequence ID" value="AIG25999.1"/>
    <property type="molecule type" value="Genomic_DNA"/>
</dbReference>
<reference evidence="3 4" key="1">
    <citation type="journal article" date="2011" name="J. Bacteriol.">
        <title>Genome sequence of Brevibacillus laterosporus LMG 15441, a pathogen of invertebrates.</title>
        <authorList>
            <person name="Djukic M."/>
            <person name="Poehlein A."/>
            <person name="Thurmer A."/>
            <person name="Daniel R."/>
        </authorList>
    </citation>
    <scope>NUCLEOTIDE SEQUENCE [LARGE SCALE GENOMIC DNA]</scope>
    <source>
        <strain evidence="3 4">LMG 15441</strain>
    </source>
</reference>
<dbReference type="KEGG" id="blr:BRLA_c016750"/>
<feature type="compositionally biased region" description="Basic and acidic residues" evidence="1">
    <location>
        <begin position="67"/>
        <end position="77"/>
    </location>
</feature>